<evidence type="ECO:0000259" key="4">
    <source>
        <dbReference type="PROSITE" id="PS51118"/>
    </source>
</evidence>
<evidence type="ECO:0000256" key="3">
    <source>
        <dbReference type="ARBA" id="ARBA00023163"/>
    </source>
</evidence>
<protein>
    <submittedName>
        <fullName evidence="5">Winged helix-turn-helix transcriptional regulator</fullName>
    </submittedName>
</protein>
<feature type="domain" description="HTH hxlR-type" evidence="4">
    <location>
        <begin position="13"/>
        <end position="110"/>
    </location>
</feature>
<dbReference type="Gene3D" id="1.10.10.10">
    <property type="entry name" value="Winged helix-like DNA-binding domain superfamily/Winged helix DNA-binding domain"/>
    <property type="match status" value="1"/>
</dbReference>
<evidence type="ECO:0000256" key="1">
    <source>
        <dbReference type="ARBA" id="ARBA00023015"/>
    </source>
</evidence>
<evidence type="ECO:0000313" key="6">
    <source>
        <dbReference type="Proteomes" id="UP001597116"/>
    </source>
</evidence>
<dbReference type="PANTHER" id="PTHR33204:SF29">
    <property type="entry name" value="TRANSCRIPTIONAL REGULATOR"/>
    <property type="match status" value="1"/>
</dbReference>
<keyword evidence="1" id="KW-0805">Transcription regulation</keyword>
<dbReference type="Pfam" id="PF01638">
    <property type="entry name" value="HxlR"/>
    <property type="match status" value="1"/>
</dbReference>
<dbReference type="InterPro" id="IPR002577">
    <property type="entry name" value="HTH_HxlR"/>
</dbReference>
<sequence length="110" mass="12254">MPLKNRNNLSAGVDYMLIGKALIVISGKWRLYLILLVGEHTFRFGEIRQQLPAISEKMLAAELKALVALGVLSRKASTDFPRRVAYTLSPTGLLALPLLRQLHKVGQLFI</sequence>
<dbReference type="Proteomes" id="UP001597116">
    <property type="component" value="Unassembled WGS sequence"/>
</dbReference>
<dbReference type="PANTHER" id="PTHR33204">
    <property type="entry name" value="TRANSCRIPTIONAL REGULATOR, MARR FAMILY"/>
    <property type="match status" value="1"/>
</dbReference>
<proteinExistence type="predicted"/>
<dbReference type="InterPro" id="IPR036388">
    <property type="entry name" value="WH-like_DNA-bd_sf"/>
</dbReference>
<dbReference type="SUPFAM" id="SSF46785">
    <property type="entry name" value="Winged helix' DNA-binding domain"/>
    <property type="match status" value="1"/>
</dbReference>
<evidence type="ECO:0000313" key="5">
    <source>
        <dbReference type="EMBL" id="MFD1144611.1"/>
    </source>
</evidence>
<keyword evidence="2" id="KW-0238">DNA-binding</keyword>
<gene>
    <name evidence="5" type="ORF">ACFQ4C_26015</name>
</gene>
<comment type="caution">
    <text evidence="5">The sequence shown here is derived from an EMBL/GenBank/DDBJ whole genome shotgun (WGS) entry which is preliminary data.</text>
</comment>
<dbReference type="InterPro" id="IPR036390">
    <property type="entry name" value="WH_DNA-bd_sf"/>
</dbReference>
<accession>A0ABW3QFC2</accession>
<dbReference type="EMBL" id="JBHTLP010000022">
    <property type="protein sequence ID" value="MFD1144611.1"/>
    <property type="molecule type" value="Genomic_DNA"/>
</dbReference>
<evidence type="ECO:0000256" key="2">
    <source>
        <dbReference type="ARBA" id="ARBA00023125"/>
    </source>
</evidence>
<dbReference type="PROSITE" id="PS51118">
    <property type="entry name" value="HTH_HXLR"/>
    <property type="match status" value="1"/>
</dbReference>
<reference evidence="6" key="1">
    <citation type="journal article" date="2019" name="Int. J. Syst. Evol. Microbiol.">
        <title>The Global Catalogue of Microorganisms (GCM) 10K type strain sequencing project: providing services to taxonomists for standard genome sequencing and annotation.</title>
        <authorList>
            <consortium name="The Broad Institute Genomics Platform"/>
            <consortium name="The Broad Institute Genome Sequencing Center for Infectious Disease"/>
            <person name="Wu L."/>
            <person name="Ma J."/>
        </authorList>
    </citation>
    <scope>NUCLEOTIDE SEQUENCE [LARGE SCALE GENOMIC DNA]</scope>
    <source>
        <strain evidence="6">CCUG 55608</strain>
    </source>
</reference>
<name>A0ABW3QFC2_9BACT</name>
<keyword evidence="3" id="KW-0804">Transcription</keyword>
<organism evidence="5 6">
    <name type="scientific">Larkinella insperata</name>
    <dbReference type="NCBI Taxonomy" id="332158"/>
    <lineage>
        <taxon>Bacteria</taxon>
        <taxon>Pseudomonadati</taxon>
        <taxon>Bacteroidota</taxon>
        <taxon>Cytophagia</taxon>
        <taxon>Cytophagales</taxon>
        <taxon>Spirosomataceae</taxon>
        <taxon>Larkinella</taxon>
    </lineage>
</organism>
<keyword evidence="6" id="KW-1185">Reference proteome</keyword>